<dbReference type="EnsemblBacteria" id="ABK77252">
    <property type="protein sequence ID" value="ABK77252"/>
    <property type="gene ID" value="CENSYa_0619"/>
</dbReference>
<keyword evidence="2" id="KW-1185">Reference proteome</keyword>
<protein>
    <submittedName>
        <fullName evidence="1">Uncharacterized protein</fullName>
    </submittedName>
</protein>
<accession>A0RV85</accession>
<proteinExistence type="predicted"/>
<dbReference type="EMBL" id="DP000238">
    <property type="protein sequence ID" value="ABK77252.1"/>
    <property type="molecule type" value="Genomic_DNA"/>
</dbReference>
<dbReference type="KEGG" id="csy:CENSYa_0619"/>
<dbReference type="Proteomes" id="UP000000758">
    <property type="component" value="Chromosome"/>
</dbReference>
<organism evidence="1 2">
    <name type="scientific">Cenarchaeum symbiosum (strain A)</name>
    <dbReference type="NCBI Taxonomy" id="414004"/>
    <lineage>
        <taxon>Archaea</taxon>
        <taxon>Nitrososphaerota</taxon>
        <taxon>Candidatus Cenarchaeales</taxon>
        <taxon>Candidatus Cenarchaeaceae</taxon>
        <taxon>Candidatus Cenarchaeum</taxon>
    </lineage>
</organism>
<reference evidence="1 2" key="1">
    <citation type="journal article" date="2006" name="Proc. Natl. Acad. Sci. U.S.A.">
        <title>Genomic analysis of the uncultivated marine crenarchaeote Cenarchaeum symbiosum.</title>
        <authorList>
            <person name="Hallam S.J."/>
            <person name="Konstantinidis K.T."/>
            <person name="Putnam N."/>
            <person name="Schleper C."/>
            <person name="Watanabe Y."/>
            <person name="Sugahara J."/>
            <person name="Preston C."/>
            <person name="de la Torre J."/>
            <person name="Richardson P.M."/>
            <person name="DeLong E.F."/>
        </authorList>
    </citation>
    <scope>NUCLEOTIDE SEQUENCE [LARGE SCALE GENOMIC DNA]</scope>
    <source>
        <strain evidence="2">A</strain>
    </source>
</reference>
<name>A0RV85_CENSY</name>
<gene>
    <name evidence="1" type="ordered locus">CENSYa_0619</name>
</gene>
<sequence>MRVNGGPSDRVAVQAGCSGRADLKSCSPPRFNVDPAIPNYMYSRMQDACSDQIQIRVRQALVPTSDTGRNSVRACDMGTWVAQHQSPLVLWPGIYQCPVSSTYWGFPRYRCKPAVS</sequence>
<evidence type="ECO:0000313" key="1">
    <source>
        <dbReference type="EMBL" id="ABK77252.1"/>
    </source>
</evidence>
<dbReference type="HOGENOM" id="CLU_2091200_0_0_2"/>
<dbReference type="AlphaFoldDB" id="A0RV85"/>
<evidence type="ECO:0000313" key="2">
    <source>
        <dbReference type="Proteomes" id="UP000000758"/>
    </source>
</evidence>
<dbReference type="STRING" id="414004.CENSYa_0619"/>